<feature type="compositionally biased region" description="Gly residues" evidence="1">
    <location>
        <begin position="140"/>
        <end position="152"/>
    </location>
</feature>
<dbReference type="GO" id="GO:0000049">
    <property type="term" value="F:tRNA binding"/>
    <property type="evidence" value="ECO:0007669"/>
    <property type="project" value="TreeGrafter"/>
</dbReference>
<dbReference type="GO" id="GO:0072344">
    <property type="term" value="P:rescue of stalled ribosome"/>
    <property type="evidence" value="ECO:0007669"/>
    <property type="project" value="TreeGrafter"/>
</dbReference>
<comment type="caution">
    <text evidence="3">The sequence shown here is derived from an EMBL/GenBank/DDBJ whole genome shotgun (WGS) entry which is preliminary data.</text>
</comment>
<dbReference type="PANTHER" id="PTHR15239">
    <property type="entry name" value="NUCLEAR EXPORT MEDIATOR FACTOR NEMF"/>
    <property type="match status" value="1"/>
</dbReference>
<feature type="region of interest" description="Disordered" evidence="1">
    <location>
        <begin position="1"/>
        <end position="172"/>
    </location>
</feature>
<accession>A0A813HAW4</accession>
<organism evidence="3 4">
    <name type="scientific">Polarella glacialis</name>
    <name type="common">Dinoflagellate</name>
    <dbReference type="NCBI Taxonomy" id="89957"/>
    <lineage>
        <taxon>Eukaryota</taxon>
        <taxon>Sar</taxon>
        <taxon>Alveolata</taxon>
        <taxon>Dinophyceae</taxon>
        <taxon>Suessiales</taxon>
        <taxon>Suessiaceae</taxon>
        <taxon>Polarella</taxon>
    </lineage>
</organism>
<feature type="compositionally biased region" description="Basic and acidic residues" evidence="1">
    <location>
        <begin position="299"/>
        <end position="326"/>
    </location>
</feature>
<feature type="compositionally biased region" description="Gly residues" evidence="1">
    <location>
        <begin position="1"/>
        <end position="17"/>
    </location>
</feature>
<dbReference type="EMBL" id="CAJNNV010031132">
    <property type="protein sequence ID" value="CAE8634781.1"/>
    <property type="molecule type" value="Genomic_DNA"/>
</dbReference>
<dbReference type="Pfam" id="PF11923">
    <property type="entry name" value="NFACT-C"/>
    <property type="match status" value="1"/>
</dbReference>
<feature type="non-terminal residue" evidence="3">
    <location>
        <position position="1"/>
    </location>
</feature>
<proteinExistence type="predicted"/>
<dbReference type="AlphaFoldDB" id="A0A813HAW4"/>
<reference evidence="3" key="1">
    <citation type="submission" date="2021-02" db="EMBL/GenBank/DDBJ databases">
        <authorList>
            <person name="Dougan E. K."/>
            <person name="Rhodes N."/>
            <person name="Thang M."/>
            <person name="Chan C."/>
        </authorList>
    </citation>
    <scope>NUCLEOTIDE SEQUENCE</scope>
</reference>
<evidence type="ECO:0000259" key="2">
    <source>
        <dbReference type="Pfam" id="PF11923"/>
    </source>
</evidence>
<dbReference type="InterPro" id="IPR051608">
    <property type="entry name" value="RQC_Subunit_NEMF"/>
</dbReference>
<feature type="compositionally biased region" description="Gly residues" evidence="1">
    <location>
        <begin position="91"/>
        <end position="102"/>
    </location>
</feature>
<name>A0A813HAW4_POLGL</name>
<gene>
    <name evidence="3" type="ORF">PGLA1383_LOCUS50399</name>
</gene>
<dbReference type="OrthoDB" id="207084at2759"/>
<dbReference type="GO" id="GO:0043023">
    <property type="term" value="F:ribosomal large subunit binding"/>
    <property type="evidence" value="ECO:0007669"/>
    <property type="project" value="TreeGrafter"/>
</dbReference>
<evidence type="ECO:0000313" key="3">
    <source>
        <dbReference type="EMBL" id="CAE8634781.1"/>
    </source>
</evidence>
<dbReference type="InterPro" id="IPR021846">
    <property type="entry name" value="NFACT-C"/>
</dbReference>
<dbReference type="GO" id="GO:1990112">
    <property type="term" value="C:RQC complex"/>
    <property type="evidence" value="ECO:0007669"/>
    <property type="project" value="TreeGrafter"/>
</dbReference>
<sequence>RQKKGGGAGDADGGGEPSGDEDHFDPPPRGQPQKAGDASKPISSNSSKGPAPLPRGQRAKVKKMKDKYGEQDEEERELRLALLGSKATKRAGGGESGGGGDGIGRRASDGEGSEATPVPEAAEGTPAESGRTPASASRPGGNGSAAGGGGGSEPSERRPPPPRRQPPAGGSGAALEVLTAGCEADGGSADSLPIGRLDLLTGQPQTEDEVLFALAMVAPFCSLSGPYALRIKLSPGNQKKGQAVRQCMKIFQEQLQRREWKQLVQAIPENEAMDKMCGSCKLSMPGLQKLQQVLRKEKKKEGKDLDKQHGAPKSEPKKPEKKAQKK</sequence>
<feature type="domain" description="NFACT protein C-terminal" evidence="2">
    <location>
        <begin position="196"/>
        <end position="282"/>
    </location>
</feature>
<dbReference type="Proteomes" id="UP000654075">
    <property type="component" value="Unassembled WGS sequence"/>
</dbReference>
<evidence type="ECO:0000256" key="1">
    <source>
        <dbReference type="SAM" id="MobiDB-lite"/>
    </source>
</evidence>
<keyword evidence="4" id="KW-1185">Reference proteome</keyword>
<protein>
    <recommendedName>
        <fullName evidence="2">NFACT protein C-terminal domain-containing protein</fullName>
    </recommendedName>
</protein>
<feature type="region of interest" description="Disordered" evidence="1">
    <location>
        <begin position="294"/>
        <end position="326"/>
    </location>
</feature>
<evidence type="ECO:0000313" key="4">
    <source>
        <dbReference type="Proteomes" id="UP000654075"/>
    </source>
</evidence>
<dbReference type="PANTHER" id="PTHR15239:SF6">
    <property type="entry name" value="RIBOSOME QUALITY CONTROL COMPLEX SUBUNIT NEMF"/>
    <property type="match status" value="1"/>
</dbReference>